<evidence type="ECO:0000313" key="1">
    <source>
        <dbReference type="EMBL" id="SFQ14468.1"/>
    </source>
</evidence>
<name>A0A1I5W407_9RHOB</name>
<evidence type="ECO:0000313" key="2">
    <source>
        <dbReference type="Proteomes" id="UP000243106"/>
    </source>
</evidence>
<accession>A0A1I5W407</accession>
<dbReference type="AlphaFoldDB" id="A0A1I5W407"/>
<protein>
    <submittedName>
        <fullName evidence="1">Phage tail protein, P2 protein I family</fullName>
    </submittedName>
</protein>
<proteinExistence type="predicted"/>
<reference evidence="2" key="1">
    <citation type="submission" date="2016-10" db="EMBL/GenBank/DDBJ databases">
        <authorList>
            <person name="Varghese N."/>
            <person name="Submissions S."/>
        </authorList>
    </citation>
    <scope>NUCLEOTIDE SEQUENCE [LARGE SCALE GENOMIC DNA]</scope>
    <source>
        <strain evidence="2">JCM 10271</strain>
    </source>
</reference>
<dbReference type="InterPro" id="IPR006521">
    <property type="entry name" value="Tail_protein_I"/>
</dbReference>
<dbReference type="Proteomes" id="UP000243106">
    <property type="component" value="Unassembled WGS sequence"/>
</dbReference>
<dbReference type="STRING" id="93684.SAMN05421853_102113"/>
<keyword evidence="2" id="KW-1185">Reference proteome</keyword>
<gene>
    <name evidence="1" type="ORF">SAMN05421853_102113</name>
</gene>
<dbReference type="Pfam" id="PF09684">
    <property type="entry name" value="Tail_P2_I"/>
    <property type="match status" value="1"/>
</dbReference>
<dbReference type="NCBIfam" id="TIGR01634">
    <property type="entry name" value="tail_P2_I"/>
    <property type="match status" value="1"/>
</dbReference>
<dbReference type="RefSeq" id="WP_093009395.1">
    <property type="nucleotide sequence ID" value="NZ_FOXV01000002.1"/>
</dbReference>
<organism evidence="1 2">
    <name type="scientific">Roseivivax halotolerans</name>
    <dbReference type="NCBI Taxonomy" id="93684"/>
    <lineage>
        <taxon>Bacteria</taxon>
        <taxon>Pseudomonadati</taxon>
        <taxon>Pseudomonadota</taxon>
        <taxon>Alphaproteobacteria</taxon>
        <taxon>Rhodobacterales</taxon>
        <taxon>Roseobacteraceae</taxon>
        <taxon>Roseivivax</taxon>
    </lineage>
</organism>
<sequence>MSDPVSILPPNASDAERALETAIRSGRPDLSIVSSLLDAQEVAAPLLGWLAWALSVDEWDADWPEAVKRAVVASSIEVHRRKGTKAAVLDALASLGMEGRLSEWFEYSGEPHTFRIDVLIEEVFEAGFRVNPALVETVDTILGNVKPVRAHFDLRLGERFRSEVFGRTGHREIARDKEPRAVTPPTFRIVASALPAAGLRQRAYDRASFTPIDRSAA</sequence>
<dbReference type="EMBL" id="FOXV01000002">
    <property type="protein sequence ID" value="SFQ14468.1"/>
    <property type="molecule type" value="Genomic_DNA"/>
</dbReference>